<evidence type="ECO:0000313" key="3">
    <source>
        <dbReference type="Proteomes" id="UP000649151"/>
    </source>
</evidence>
<keyword evidence="3" id="KW-1185">Reference proteome</keyword>
<protein>
    <recommendedName>
        <fullName evidence="4">Alpha-glucosidase</fullName>
    </recommendedName>
</protein>
<feature type="transmembrane region" description="Helical" evidence="1">
    <location>
        <begin position="109"/>
        <end position="140"/>
    </location>
</feature>
<gene>
    <name evidence="2" type="ORF">H8Z77_05270</name>
</gene>
<evidence type="ECO:0008006" key="4">
    <source>
        <dbReference type="Google" id="ProtNLM"/>
    </source>
</evidence>
<evidence type="ECO:0000256" key="1">
    <source>
        <dbReference type="SAM" id="Phobius"/>
    </source>
</evidence>
<keyword evidence="1" id="KW-0472">Membrane</keyword>
<feature type="transmembrane region" description="Helical" evidence="1">
    <location>
        <begin position="152"/>
        <end position="178"/>
    </location>
</feature>
<accession>A0ABR7IQL2</accession>
<proteinExistence type="predicted"/>
<dbReference type="RefSeq" id="WP_186996388.1">
    <property type="nucleotide sequence ID" value="NZ_JACOQK010000001.1"/>
</dbReference>
<name>A0ABR7IQL2_9CLOT</name>
<feature type="transmembrane region" description="Helical" evidence="1">
    <location>
        <begin position="198"/>
        <end position="222"/>
    </location>
</feature>
<comment type="caution">
    <text evidence="2">The sequence shown here is derived from an EMBL/GenBank/DDBJ whole genome shotgun (WGS) entry which is preliminary data.</text>
</comment>
<evidence type="ECO:0000313" key="2">
    <source>
        <dbReference type="EMBL" id="MBC5787435.1"/>
    </source>
</evidence>
<sequence length="233" mass="26597">MNPIELLNIIEELNIKIKHFDLLQNKRDKFCKKLDQIKADYQSITIDEQYQEVYDSLVNKGNALVENYFRPSMNAKTLSDTINRYLTYLTAAYGDFSGQTSKITGFYRYFLLCSILVLLLSPFILSPIFALVFLLPIFLATRGIKQRSKTGYILSLTVGAAGLITSAMWIKYLFYLILDYATMFQNFITVNAALGQTLCQILIIALPVLGVVLFVLTILFLFRAYKVKDLFVA</sequence>
<keyword evidence="1" id="KW-0812">Transmembrane</keyword>
<keyword evidence="1" id="KW-1133">Transmembrane helix</keyword>
<dbReference type="EMBL" id="JACOQK010000001">
    <property type="protein sequence ID" value="MBC5787435.1"/>
    <property type="molecule type" value="Genomic_DNA"/>
</dbReference>
<dbReference type="Proteomes" id="UP000649151">
    <property type="component" value="Unassembled WGS sequence"/>
</dbReference>
<reference evidence="2 3" key="1">
    <citation type="submission" date="2020-08" db="EMBL/GenBank/DDBJ databases">
        <title>Genome public.</title>
        <authorList>
            <person name="Liu C."/>
            <person name="Sun Q."/>
        </authorList>
    </citation>
    <scope>NUCLEOTIDE SEQUENCE [LARGE SCALE GENOMIC DNA]</scope>
    <source>
        <strain evidence="2 3">NSJ-27</strain>
    </source>
</reference>
<organism evidence="2 3">
    <name type="scientific">Clostridium facile</name>
    <dbReference type="NCBI Taxonomy" id="2763035"/>
    <lineage>
        <taxon>Bacteria</taxon>
        <taxon>Bacillati</taxon>
        <taxon>Bacillota</taxon>
        <taxon>Clostridia</taxon>
        <taxon>Eubacteriales</taxon>
        <taxon>Clostridiaceae</taxon>
        <taxon>Clostridium</taxon>
    </lineage>
</organism>